<protein>
    <submittedName>
        <fullName evidence="2">PhoPQ-activated pathogenicity-like protein PqaA type</fullName>
    </submittedName>
</protein>
<proteinExistence type="predicted"/>
<sequence length="477" mass="54245">MTYRSILVSLITLTFILSSCGETATEHPFEAYVTDPHPSYSYELQSTIEGSSHTTYVIRMVSQEWLTEEIVDETEWRHWLTVVVPNNIEHQTSLLMIGGGSHNDEPPAEAPSIVLEAALATGSVTAHLDNVPAQPLTFIDDANRERYEDDIIAYGWRMFLTGGAMDEDAAWLSRLPMTAAAMRAMDTVEDFTLSELGLTVNDFVVTGASKRGWTAWTTAIFDNRVVAIVPAVIDLLNLESSFEHHWRAYGEWSPAIEEYEEEQIMLWQESKEYARLADIVDPYSYLDSLRMPKYIINAASDEFFLPDSWQFYWHDLPGRKHLRYIPNTGHSLSGTDMHEGLIAFYSSILNRSELPQFEWSATNDQLTVRYDPANPPDRLRLWNAHNPEGRDFRLYVIDRIWMARELDIEQDGEVTVMLDHPSSGFTAWFVEAEFNSDSAYPFTETSGVVVTPDIYPYESFEAENPLGTPPDTAGYAE</sequence>
<dbReference type="OrthoDB" id="8950502at2"/>
<dbReference type="InterPro" id="IPR029058">
    <property type="entry name" value="AB_hydrolase_fold"/>
</dbReference>
<feature type="chain" id="PRO_5016441657" evidence="1">
    <location>
        <begin position="25"/>
        <end position="477"/>
    </location>
</feature>
<dbReference type="Gene3D" id="3.40.50.1820">
    <property type="entry name" value="alpha/beta hydrolase"/>
    <property type="match status" value="1"/>
</dbReference>
<dbReference type="SUPFAM" id="SSF53474">
    <property type="entry name" value="alpha/beta-Hydrolases"/>
    <property type="match status" value="1"/>
</dbReference>
<dbReference type="PANTHER" id="PTHR31497:SF0">
    <property type="entry name" value="AUTOCRINE PROLIFERATION REPRESSOR PROTEIN A"/>
    <property type="match status" value="1"/>
</dbReference>
<dbReference type="AlphaFoldDB" id="A0A316TVB3"/>
<dbReference type="PANTHER" id="PTHR31497">
    <property type="entry name" value="AUTOCRINE PROLIFERATION REPRESSOR PROTEIN A"/>
    <property type="match status" value="1"/>
</dbReference>
<dbReference type="PROSITE" id="PS51257">
    <property type="entry name" value="PROKAR_LIPOPROTEIN"/>
    <property type="match status" value="1"/>
</dbReference>
<dbReference type="EMBL" id="QGGB01000004">
    <property type="protein sequence ID" value="PWN07229.1"/>
    <property type="molecule type" value="Genomic_DNA"/>
</dbReference>
<dbReference type="PIRSF" id="PIRSF014728">
    <property type="entry name" value="PqaA"/>
    <property type="match status" value="1"/>
</dbReference>
<dbReference type="Proteomes" id="UP000245533">
    <property type="component" value="Unassembled WGS sequence"/>
</dbReference>
<keyword evidence="3" id="KW-1185">Reference proteome</keyword>
<gene>
    <name evidence="2" type="ORF">DDZ15_05365</name>
</gene>
<accession>A0A316TVB3</accession>
<comment type="caution">
    <text evidence="2">The sequence shown here is derived from an EMBL/GenBank/DDBJ whole genome shotgun (WGS) entry which is preliminary data.</text>
</comment>
<feature type="signal peptide" evidence="1">
    <location>
        <begin position="1"/>
        <end position="24"/>
    </location>
</feature>
<keyword evidence="1" id="KW-0732">Signal</keyword>
<dbReference type="InterPro" id="IPR009199">
    <property type="entry name" value="PhoPQ-act_pathogen-rel_PqaA"/>
</dbReference>
<evidence type="ECO:0000256" key="1">
    <source>
        <dbReference type="SAM" id="SignalP"/>
    </source>
</evidence>
<evidence type="ECO:0000313" key="2">
    <source>
        <dbReference type="EMBL" id="PWN07229.1"/>
    </source>
</evidence>
<evidence type="ECO:0000313" key="3">
    <source>
        <dbReference type="Proteomes" id="UP000245533"/>
    </source>
</evidence>
<reference evidence="2 3" key="1">
    <citation type="submission" date="2018-05" db="EMBL/GenBank/DDBJ databases">
        <title>Rhodohalobacter halophilus gen. nov., sp. nov., a moderately halophilic member of the family Balneolaceae.</title>
        <authorList>
            <person name="Liu Z.-W."/>
        </authorList>
    </citation>
    <scope>NUCLEOTIDE SEQUENCE [LARGE SCALE GENOMIC DNA]</scope>
    <source>
        <strain evidence="2 3">8A47</strain>
    </source>
</reference>
<organism evidence="2 3">
    <name type="scientific">Rhodohalobacter mucosus</name>
    <dbReference type="NCBI Taxonomy" id="2079485"/>
    <lineage>
        <taxon>Bacteria</taxon>
        <taxon>Pseudomonadati</taxon>
        <taxon>Balneolota</taxon>
        <taxon>Balneolia</taxon>
        <taxon>Balneolales</taxon>
        <taxon>Balneolaceae</taxon>
        <taxon>Rhodohalobacter</taxon>
    </lineage>
</organism>
<name>A0A316TVB3_9BACT</name>
<dbReference type="Pfam" id="PF10142">
    <property type="entry name" value="PhoPQ_related"/>
    <property type="match status" value="1"/>
</dbReference>
<dbReference type="RefSeq" id="WP_109645890.1">
    <property type="nucleotide sequence ID" value="NZ_QGGB01000004.1"/>
</dbReference>